<protein>
    <recommendedName>
        <fullName evidence="3">DUF2969 family protein</fullName>
    </recommendedName>
</protein>
<dbReference type="eggNOG" id="ENOG5030AUK">
    <property type="taxonomic scope" value="Bacteria"/>
</dbReference>
<evidence type="ECO:0008006" key="3">
    <source>
        <dbReference type="Google" id="ProtNLM"/>
    </source>
</evidence>
<gene>
    <name evidence="1" type="ordered locus">PECL_671</name>
</gene>
<dbReference type="KEGG" id="pce:PECL_671"/>
<dbReference type="AlphaFoldDB" id="G8PCH8"/>
<proteinExistence type="predicted"/>
<dbReference type="STRING" id="701521.PECL_671"/>
<sequence length="73" mass="8604">MSRKQKSIQIEIEENKLGERTINQVLINQRIVGTVEQADKKTFVAVVNKNEMREKSFDEAVEWIISEYNLHQK</sequence>
<dbReference type="Proteomes" id="UP000005444">
    <property type="component" value="Chromosome"/>
</dbReference>
<evidence type="ECO:0000313" key="1">
    <source>
        <dbReference type="EMBL" id="AEV94963.1"/>
    </source>
</evidence>
<accession>G8PCH8</accession>
<organism evidence="1 2">
    <name type="scientific">Pediococcus claussenii (strain ATCC BAA-344 / DSM 14800 / JCM 18046 / KCTC 3811 / LMG 21948 / P06)</name>
    <dbReference type="NCBI Taxonomy" id="701521"/>
    <lineage>
        <taxon>Bacteria</taxon>
        <taxon>Bacillati</taxon>
        <taxon>Bacillota</taxon>
        <taxon>Bacilli</taxon>
        <taxon>Lactobacillales</taxon>
        <taxon>Lactobacillaceae</taxon>
        <taxon>Pediococcus</taxon>
    </lineage>
</organism>
<keyword evidence="2" id="KW-1185">Reference proteome</keyword>
<dbReference type="HOGENOM" id="CLU_194417_2_1_9"/>
<dbReference type="PATRIC" id="fig|701521.8.peg.640"/>
<dbReference type="RefSeq" id="WP_014215160.1">
    <property type="nucleotide sequence ID" value="NC_016605.1"/>
</dbReference>
<dbReference type="InterPro" id="IPR021351">
    <property type="entry name" value="DUF2969"/>
</dbReference>
<dbReference type="EMBL" id="CP003137">
    <property type="protein sequence ID" value="AEV94963.1"/>
    <property type="molecule type" value="Genomic_DNA"/>
</dbReference>
<evidence type="ECO:0000313" key="2">
    <source>
        <dbReference type="Proteomes" id="UP000005444"/>
    </source>
</evidence>
<reference evidence="1 2" key="1">
    <citation type="journal article" date="2012" name="J. Bacteriol.">
        <title>Complete Genome Sequence of the Beer Spoilage Organism Pediococcus claussenii ATCC BAA-344T.</title>
        <authorList>
            <person name="Pittet V."/>
            <person name="Abegunde T."/>
            <person name="Marfleet T."/>
            <person name="Haakensen M."/>
            <person name="Morrow K."/>
            <person name="Jayaprakash T."/>
            <person name="Schroeder K."/>
            <person name="Trost B."/>
            <person name="Byrns S."/>
            <person name="Bergsveinson J."/>
            <person name="Kusalik A."/>
            <person name="Ziola B."/>
        </authorList>
    </citation>
    <scope>NUCLEOTIDE SEQUENCE [LARGE SCALE GENOMIC DNA]</scope>
    <source>
        <strain evidence="1 2">ATCC BAA-344</strain>
    </source>
</reference>
<dbReference type="Pfam" id="PF11184">
    <property type="entry name" value="DUF2969"/>
    <property type="match status" value="1"/>
</dbReference>
<name>G8PCH8_PEDCP</name>